<dbReference type="EMBL" id="QBML01000009">
    <property type="protein sequence ID" value="PZO41958.1"/>
    <property type="molecule type" value="Genomic_DNA"/>
</dbReference>
<accession>A0A2W4YFV7</accession>
<dbReference type="Proteomes" id="UP000249467">
    <property type="component" value="Unassembled WGS sequence"/>
</dbReference>
<feature type="domain" description="Acyl-CoA dehydrogenase/oxidase N-terminal" evidence="1">
    <location>
        <begin position="19"/>
        <end position="126"/>
    </location>
</feature>
<evidence type="ECO:0000259" key="1">
    <source>
        <dbReference type="Pfam" id="PF02771"/>
    </source>
</evidence>
<comment type="caution">
    <text evidence="2">The sequence shown here is derived from an EMBL/GenBank/DDBJ whole genome shotgun (WGS) entry which is preliminary data.</text>
</comment>
<dbReference type="SUPFAM" id="SSF47203">
    <property type="entry name" value="Acyl-CoA dehydrogenase C-terminal domain-like"/>
    <property type="match status" value="1"/>
</dbReference>
<gene>
    <name evidence="2" type="ORF">DCF19_08835</name>
</gene>
<sequence length="380" mass="42184">MQVSDTRPMQSQGTLLTDEALMKSLKEAIAQKLAPDVTKIDRQGIYPEEFLHHIGRIGAYGQGVSPVYGGTGRGLLPAIKAIEIISETCLSTGFMAWCHNACSWYLQNTDNLFLREQILPQVATGKLLSGTGLSNPMKHFAGIEKIKIIATPCEGGYILNGTLPWVSNIGENHLFGVSAQIEGSDDYLMAIAQGGMTGLELKQDVHFIALEGTNTFRCLFRNAFISHDWILATPCDRYVEYIKPGFILMQVGMGLGLTQNCIDLMLRIDKSKQHINQYLDDRPDELQDELEALRLKSYRLAESIGHGRELVSKEILREVIQARATASELSLRASQSLMLHAGAIAYVHGSIYERRLRESYFVAMVTPALKHLRKVLASMS</sequence>
<dbReference type="PANTHER" id="PTHR43884">
    <property type="entry name" value="ACYL-COA DEHYDROGENASE"/>
    <property type="match status" value="1"/>
</dbReference>
<protein>
    <submittedName>
        <fullName evidence="2">Acyl-CoA dehydrogenase</fullName>
    </submittedName>
</protein>
<dbReference type="InterPro" id="IPR009100">
    <property type="entry name" value="AcylCoA_DH/oxidase_NM_dom_sf"/>
</dbReference>
<dbReference type="InterPro" id="IPR046373">
    <property type="entry name" value="Acyl-CoA_Oxase/DH_mid-dom_sf"/>
</dbReference>
<dbReference type="GO" id="GO:0050660">
    <property type="term" value="F:flavin adenine dinucleotide binding"/>
    <property type="evidence" value="ECO:0007669"/>
    <property type="project" value="InterPro"/>
</dbReference>
<evidence type="ECO:0000313" key="3">
    <source>
        <dbReference type="Proteomes" id="UP000249467"/>
    </source>
</evidence>
<dbReference type="PANTHER" id="PTHR43884:SF12">
    <property type="entry name" value="ISOVALERYL-COA DEHYDROGENASE, MITOCHONDRIAL-RELATED"/>
    <property type="match status" value="1"/>
</dbReference>
<dbReference type="InterPro" id="IPR037069">
    <property type="entry name" value="AcylCoA_DH/ox_N_sf"/>
</dbReference>
<evidence type="ECO:0000313" key="2">
    <source>
        <dbReference type="EMBL" id="PZO41958.1"/>
    </source>
</evidence>
<proteinExistence type="predicted"/>
<dbReference type="GO" id="GO:0003995">
    <property type="term" value="F:acyl-CoA dehydrogenase activity"/>
    <property type="evidence" value="ECO:0007669"/>
    <property type="project" value="TreeGrafter"/>
</dbReference>
<name>A0A2W4YFV7_9CYAN</name>
<reference evidence="2 3" key="1">
    <citation type="submission" date="2018-04" db="EMBL/GenBank/DDBJ databases">
        <authorList>
            <person name="Go L.Y."/>
            <person name="Mitchell J.A."/>
        </authorList>
    </citation>
    <scope>NUCLEOTIDE SEQUENCE [LARGE SCALE GENOMIC DNA]</scope>
    <source>
        <strain evidence="2">ULC066bin1</strain>
    </source>
</reference>
<dbReference type="Gene3D" id="1.10.540.10">
    <property type="entry name" value="Acyl-CoA dehydrogenase/oxidase, N-terminal domain"/>
    <property type="match status" value="1"/>
</dbReference>
<dbReference type="InterPro" id="IPR013786">
    <property type="entry name" value="AcylCoA_DH/ox_N"/>
</dbReference>
<dbReference type="SUPFAM" id="SSF56645">
    <property type="entry name" value="Acyl-CoA dehydrogenase NM domain-like"/>
    <property type="match status" value="1"/>
</dbReference>
<organism evidence="2 3">
    <name type="scientific">Pseudanabaena frigida</name>
    <dbReference type="NCBI Taxonomy" id="945775"/>
    <lineage>
        <taxon>Bacteria</taxon>
        <taxon>Bacillati</taxon>
        <taxon>Cyanobacteriota</taxon>
        <taxon>Cyanophyceae</taxon>
        <taxon>Pseudanabaenales</taxon>
        <taxon>Pseudanabaenaceae</taxon>
        <taxon>Pseudanabaena</taxon>
    </lineage>
</organism>
<dbReference type="InterPro" id="IPR036250">
    <property type="entry name" value="AcylCo_DH-like_C"/>
</dbReference>
<reference evidence="2 3" key="2">
    <citation type="submission" date="2018-06" db="EMBL/GenBank/DDBJ databases">
        <title>Metagenomic assembly of (sub)arctic Cyanobacteria and their associated microbiome from non-axenic cultures.</title>
        <authorList>
            <person name="Baurain D."/>
        </authorList>
    </citation>
    <scope>NUCLEOTIDE SEQUENCE [LARGE SCALE GENOMIC DNA]</scope>
    <source>
        <strain evidence="2">ULC066bin1</strain>
    </source>
</reference>
<dbReference type="AlphaFoldDB" id="A0A2W4YFV7"/>
<dbReference type="Pfam" id="PF02771">
    <property type="entry name" value="Acyl-CoA_dh_N"/>
    <property type="match status" value="1"/>
</dbReference>
<dbReference type="Gene3D" id="2.40.110.10">
    <property type="entry name" value="Butyryl-CoA Dehydrogenase, subunit A, domain 2"/>
    <property type="match status" value="1"/>
</dbReference>